<protein>
    <submittedName>
        <fullName evidence="2">Uncharacterized protein</fullName>
    </submittedName>
</protein>
<feature type="transmembrane region" description="Helical" evidence="1">
    <location>
        <begin position="60"/>
        <end position="80"/>
    </location>
</feature>
<feature type="transmembrane region" description="Helical" evidence="1">
    <location>
        <begin position="6"/>
        <end position="24"/>
    </location>
</feature>
<accession>A0ABR7JF08</accession>
<keyword evidence="1" id="KW-0812">Transmembrane</keyword>
<reference evidence="2 3" key="1">
    <citation type="submission" date="2020-08" db="EMBL/GenBank/DDBJ databases">
        <title>Description of novel Flavobacterium F-400 isolate.</title>
        <authorList>
            <person name="Saticioglu I."/>
            <person name="Duman M."/>
            <person name="Altun S."/>
        </authorList>
    </citation>
    <scope>NUCLEOTIDE SEQUENCE [LARGE SCALE GENOMIC DNA]</scope>
    <source>
        <strain evidence="2 3">F-400</strain>
    </source>
</reference>
<name>A0ABR7JF08_9FLAO</name>
<keyword evidence="3" id="KW-1185">Reference proteome</keyword>
<dbReference type="Proteomes" id="UP000621670">
    <property type="component" value="Unassembled WGS sequence"/>
</dbReference>
<gene>
    <name evidence="2" type="ORF">H8R26_06590</name>
</gene>
<organism evidence="2 3">
    <name type="scientific">Flavobacterium turcicum</name>
    <dbReference type="NCBI Taxonomy" id="2764718"/>
    <lineage>
        <taxon>Bacteria</taxon>
        <taxon>Pseudomonadati</taxon>
        <taxon>Bacteroidota</taxon>
        <taxon>Flavobacteriia</taxon>
        <taxon>Flavobacteriales</taxon>
        <taxon>Flavobacteriaceae</taxon>
        <taxon>Flavobacterium</taxon>
    </lineage>
</organism>
<keyword evidence="1" id="KW-1133">Transmembrane helix</keyword>
<sequence>MKNSRVALYFVFVFSSTIVLLNRYTNLNITDYRVHYFFDLFAATSFVFIVAHFFNKLQTSWSKILTFIVIAIAIATKAFLTWSADWKTQTILYQNKSDQNKTINLQFRADRFSFSHTKRVIQIHSIFPCIEWTTDIDTLNLDQSKWQQLNKTNDDAL</sequence>
<evidence type="ECO:0000313" key="3">
    <source>
        <dbReference type="Proteomes" id="UP000621670"/>
    </source>
</evidence>
<proteinExistence type="predicted"/>
<keyword evidence="1" id="KW-0472">Membrane</keyword>
<evidence type="ECO:0000256" key="1">
    <source>
        <dbReference type="SAM" id="Phobius"/>
    </source>
</evidence>
<dbReference type="RefSeq" id="WP_166134525.1">
    <property type="nucleotide sequence ID" value="NZ_JAAOBY010000002.1"/>
</dbReference>
<comment type="caution">
    <text evidence="2">The sequence shown here is derived from an EMBL/GenBank/DDBJ whole genome shotgun (WGS) entry which is preliminary data.</text>
</comment>
<feature type="transmembrane region" description="Helical" evidence="1">
    <location>
        <begin position="36"/>
        <end position="54"/>
    </location>
</feature>
<dbReference type="EMBL" id="JACRUM010000002">
    <property type="protein sequence ID" value="MBC5863087.1"/>
    <property type="molecule type" value="Genomic_DNA"/>
</dbReference>
<evidence type="ECO:0000313" key="2">
    <source>
        <dbReference type="EMBL" id="MBC5863087.1"/>
    </source>
</evidence>